<dbReference type="Proteomes" id="UP000805193">
    <property type="component" value="Unassembled WGS sequence"/>
</dbReference>
<evidence type="ECO:0000313" key="2">
    <source>
        <dbReference type="Proteomes" id="UP000805193"/>
    </source>
</evidence>
<gene>
    <name evidence="1" type="ORF">HPB47_021926</name>
</gene>
<name>A0AC60QBI9_IXOPE</name>
<organism evidence="1 2">
    <name type="scientific">Ixodes persulcatus</name>
    <name type="common">Taiga tick</name>
    <dbReference type="NCBI Taxonomy" id="34615"/>
    <lineage>
        <taxon>Eukaryota</taxon>
        <taxon>Metazoa</taxon>
        <taxon>Ecdysozoa</taxon>
        <taxon>Arthropoda</taxon>
        <taxon>Chelicerata</taxon>
        <taxon>Arachnida</taxon>
        <taxon>Acari</taxon>
        <taxon>Parasitiformes</taxon>
        <taxon>Ixodida</taxon>
        <taxon>Ixodoidea</taxon>
        <taxon>Ixodidae</taxon>
        <taxon>Ixodinae</taxon>
        <taxon>Ixodes</taxon>
    </lineage>
</organism>
<protein>
    <submittedName>
        <fullName evidence="1">Uncharacterized protein</fullName>
    </submittedName>
</protein>
<reference evidence="1 2" key="1">
    <citation type="journal article" date="2020" name="Cell">
        <title>Large-Scale Comparative Analyses of Tick Genomes Elucidate Their Genetic Diversity and Vector Capacities.</title>
        <authorList>
            <consortium name="Tick Genome and Microbiome Consortium (TIGMIC)"/>
            <person name="Jia N."/>
            <person name="Wang J."/>
            <person name="Shi W."/>
            <person name="Du L."/>
            <person name="Sun Y."/>
            <person name="Zhan W."/>
            <person name="Jiang J.F."/>
            <person name="Wang Q."/>
            <person name="Zhang B."/>
            <person name="Ji P."/>
            <person name="Bell-Sakyi L."/>
            <person name="Cui X.M."/>
            <person name="Yuan T.T."/>
            <person name="Jiang B.G."/>
            <person name="Yang W.F."/>
            <person name="Lam T.T."/>
            <person name="Chang Q.C."/>
            <person name="Ding S.J."/>
            <person name="Wang X.J."/>
            <person name="Zhu J.G."/>
            <person name="Ruan X.D."/>
            <person name="Zhao L."/>
            <person name="Wei J.T."/>
            <person name="Ye R.Z."/>
            <person name="Que T.C."/>
            <person name="Du C.H."/>
            <person name="Zhou Y.H."/>
            <person name="Cheng J.X."/>
            <person name="Dai P.F."/>
            <person name="Guo W.B."/>
            <person name="Han X.H."/>
            <person name="Huang E.J."/>
            <person name="Li L.F."/>
            <person name="Wei W."/>
            <person name="Gao Y.C."/>
            <person name="Liu J.Z."/>
            <person name="Shao H.Z."/>
            <person name="Wang X."/>
            <person name="Wang C.C."/>
            <person name="Yang T.C."/>
            <person name="Huo Q.B."/>
            <person name="Li W."/>
            <person name="Chen H.Y."/>
            <person name="Chen S.E."/>
            <person name="Zhou L.G."/>
            <person name="Ni X.B."/>
            <person name="Tian J.H."/>
            <person name="Sheng Y."/>
            <person name="Liu T."/>
            <person name="Pan Y.S."/>
            <person name="Xia L.Y."/>
            <person name="Li J."/>
            <person name="Zhao F."/>
            <person name="Cao W.C."/>
        </authorList>
    </citation>
    <scope>NUCLEOTIDE SEQUENCE [LARGE SCALE GENOMIC DNA]</scope>
    <source>
        <strain evidence="1">Iper-2018</strain>
    </source>
</reference>
<evidence type="ECO:0000313" key="1">
    <source>
        <dbReference type="EMBL" id="KAG0431296.1"/>
    </source>
</evidence>
<dbReference type="EMBL" id="JABSTQ010009238">
    <property type="protein sequence ID" value="KAG0431296.1"/>
    <property type="molecule type" value="Genomic_DNA"/>
</dbReference>
<accession>A0AC60QBI9</accession>
<sequence>MEGLRAVSSKEELDEIASKTSDKLVVLYFRADWAPQCKQVDDLMPDLVKDKELDRTSFYKVDAEQVQELSLKYGVASVPSFVILMNAERIEKVEGVNMPELVRKLKLLQSRVDLPPLASNKKQAELLEHIAHKPASRYPLLFVDNEFVGGVDEMRKLAESGRLAELCSQQDLTRRLEQLIRKAPVMVFMKGSPEAPRCGFSRTLVDIFKRTQ</sequence>
<comment type="caution">
    <text evidence="1">The sequence shown here is derived from an EMBL/GenBank/DDBJ whole genome shotgun (WGS) entry which is preliminary data.</text>
</comment>
<keyword evidence="2" id="KW-1185">Reference proteome</keyword>
<proteinExistence type="predicted"/>